<name>A0A6B8RFU9_9BACL</name>
<organism evidence="2 3">
    <name type="scientific">Paenibacillus psychroresistens</name>
    <dbReference type="NCBI Taxonomy" id="1778678"/>
    <lineage>
        <taxon>Bacteria</taxon>
        <taxon>Bacillati</taxon>
        <taxon>Bacillota</taxon>
        <taxon>Bacilli</taxon>
        <taxon>Bacillales</taxon>
        <taxon>Paenibacillaceae</taxon>
        <taxon>Paenibacillus</taxon>
    </lineage>
</organism>
<reference evidence="3" key="1">
    <citation type="submission" date="2018-11" db="EMBL/GenBank/DDBJ databases">
        <title>Complete genome sequence of Paenibacillus sp. ML311-T8.</title>
        <authorList>
            <person name="Nam Y.-D."/>
            <person name="Kang J."/>
            <person name="Chung W.-H."/>
            <person name="Park Y.S."/>
        </authorList>
    </citation>
    <scope>NUCLEOTIDE SEQUENCE [LARGE SCALE GENOMIC DNA]</scope>
    <source>
        <strain evidence="3">ML311-T8</strain>
    </source>
</reference>
<dbReference type="Gene3D" id="3.90.180.10">
    <property type="entry name" value="Medium-chain alcohol dehydrogenases, catalytic domain"/>
    <property type="match status" value="1"/>
</dbReference>
<dbReference type="SMART" id="SM00829">
    <property type="entry name" value="PKS_ER"/>
    <property type="match status" value="1"/>
</dbReference>
<dbReference type="SUPFAM" id="SSF50129">
    <property type="entry name" value="GroES-like"/>
    <property type="match status" value="1"/>
</dbReference>
<dbReference type="InterPro" id="IPR013154">
    <property type="entry name" value="ADH-like_N"/>
</dbReference>
<dbReference type="InterPro" id="IPR020843">
    <property type="entry name" value="ER"/>
</dbReference>
<dbReference type="AlphaFoldDB" id="A0A6B8RFU9"/>
<protein>
    <submittedName>
        <fullName evidence="2">NADP-dependent oxidoreductase</fullName>
    </submittedName>
</protein>
<evidence type="ECO:0000259" key="1">
    <source>
        <dbReference type="SMART" id="SM00829"/>
    </source>
</evidence>
<dbReference type="Gene3D" id="3.40.50.720">
    <property type="entry name" value="NAD(P)-binding Rossmann-like Domain"/>
    <property type="match status" value="1"/>
</dbReference>
<dbReference type="GO" id="GO:0016491">
    <property type="term" value="F:oxidoreductase activity"/>
    <property type="evidence" value="ECO:0007669"/>
    <property type="project" value="InterPro"/>
</dbReference>
<dbReference type="Pfam" id="PF08240">
    <property type="entry name" value="ADH_N"/>
    <property type="match status" value="1"/>
</dbReference>
<accession>A0A6B8RFU9</accession>
<dbReference type="InterPro" id="IPR036291">
    <property type="entry name" value="NAD(P)-bd_dom_sf"/>
</dbReference>
<evidence type="ECO:0000313" key="3">
    <source>
        <dbReference type="Proteomes" id="UP000426246"/>
    </source>
</evidence>
<dbReference type="CDD" id="cd05289">
    <property type="entry name" value="MDR_like_2"/>
    <property type="match status" value="1"/>
</dbReference>
<dbReference type="Proteomes" id="UP000426246">
    <property type="component" value="Chromosome"/>
</dbReference>
<dbReference type="InterPro" id="IPR002364">
    <property type="entry name" value="Quin_OxRdtase/zeta-crystal_CS"/>
</dbReference>
<dbReference type="Pfam" id="PF13602">
    <property type="entry name" value="ADH_zinc_N_2"/>
    <property type="match status" value="1"/>
</dbReference>
<gene>
    <name evidence="2" type="ORF">EHS13_06735</name>
</gene>
<sequence length="310" mass="32749">MTDKSIQAIRFHQYGGPEELRYETIPCLEPAEGEVLIRVHAAGVLPIDWKIRQGLIKFPITFPSIPGTALAGVVEKVGPGVTEFQQGQAVFGRSSKGTYTEYTTAVVSSLALIPRAVSFNEAATISGGATTAWQALINESNIKAGDRVLIHGAAGGVGQYAVQFAKWKGAFVFGTCGSANVDFVQSLGVDQVIDYTTTAFEDVAVELDIVLDTIGGATLEKSWSLVKQGGILISLVMPPSQEKANASGIKAIKPTALASSKDLEQIVQLIAENKVKATIAATYSLQDAGQAHALSQLGHGRGRIVLQIVD</sequence>
<dbReference type="KEGG" id="ppsc:EHS13_06735"/>
<dbReference type="GO" id="GO:0008270">
    <property type="term" value="F:zinc ion binding"/>
    <property type="evidence" value="ECO:0007669"/>
    <property type="project" value="InterPro"/>
</dbReference>
<dbReference type="SUPFAM" id="SSF51735">
    <property type="entry name" value="NAD(P)-binding Rossmann-fold domains"/>
    <property type="match status" value="1"/>
</dbReference>
<proteinExistence type="predicted"/>
<dbReference type="PANTHER" id="PTHR44013:SF1">
    <property type="entry name" value="ZINC-TYPE ALCOHOL DEHYDROGENASE-LIKE PROTEIN C16A3.02C"/>
    <property type="match status" value="1"/>
</dbReference>
<dbReference type="EMBL" id="CP034235">
    <property type="protein sequence ID" value="QGQ94604.1"/>
    <property type="molecule type" value="Genomic_DNA"/>
</dbReference>
<evidence type="ECO:0000313" key="2">
    <source>
        <dbReference type="EMBL" id="QGQ94604.1"/>
    </source>
</evidence>
<dbReference type="InterPro" id="IPR011032">
    <property type="entry name" value="GroES-like_sf"/>
</dbReference>
<keyword evidence="3" id="KW-1185">Reference proteome</keyword>
<dbReference type="OrthoDB" id="9792162at2"/>
<dbReference type="InterPro" id="IPR052733">
    <property type="entry name" value="Chloroplast_QOR"/>
</dbReference>
<dbReference type="PROSITE" id="PS01162">
    <property type="entry name" value="QOR_ZETA_CRYSTAL"/>
    <property type="match status" value="1"/>
</dbReference>
<feature type="domain" description="Enoyl reductase (ER)" evidence="1">
    <location>
        <begin position="15"/>
        <end position="306"/>
    </location>
</feature>
<dbReference type="PANTHER" id="PTHR44013">
    <property type="entry name" value="ZINC-TYPE ALCOHOL DEHYDROGENASE-LIKE PROTEIN C16A3.02C"/>
    <property type="match status" value="1"/>
</dbReference>
<dbReference type="RefSeq" id="WP_155699611.1">
    <property type="nucleotide sequence ID" value="NZ_CP034235.1"/>
</dbReference>